<keyword evidence="1" id="KW-0597">Phosphoprotein</keyword>
<feature type="region of interest" description="Disordered" evidence="2">
    <location>
        <begin position="527"/>
        <end position="551"/>
    </location>
</feature>
<feature type="compositionally biased region" description="Polar residues" evidence="2">
    <location>
        <begin position="1"/>
        <end position="14"/>
    </location>
</feature>
<evidence type="ECO:0000256" key="2">
    <source>
        <dbReference type="SAM" id="MobiDB-lite"/>
    </source>
</evidence>
<dbReference type="GO" id="GO:0006012">
    <property type="term" value="P:galactose metabolic process"/>
    <property type="evidence" value="ECO:0007669"/>
    <property type="project" value="TreeGrafter"/>
</dbReference>
<evidence type="ECO:0000259" key="3">
    <source>
        <dbReference type="PROSITE" id="PS51061"/>
    </source>
</evidence>
<dbReference type="Pfam" id="PF01424">
    <property type="entry name" value="R3H"/>
    <property type="match status" value="1"/>
</dbReference>
<dbReference type="Proteomes" id="UP000053317">
    <property type="component" value="Unassembled WGS sequence"/>
</dbReference>
<comment type="caution">
    <text evidence="5">The sequence shown here is derived from an EMBL/GenBank/DDBJ whole genome shotgun (WGS) entry which is preliminary data.</text>
</comment>
<feature type="region of interest" description="Disordered" evidence="2">
    <location>
        <begin position="322"/>
        <end position="435"/>
    </location>
</feature>
<feature type="domain" description="R3H" evidence="3">
    <location>
        <begin position="229"/>
        <end position="292"/>
    </location>
</feature>
<feature type="compositionally biased region" description="Basic and acidic residues" evidence="2">
    <location>
        <begin position="115"/>
        <end position="125"/>
    </location>
</feature>
<name>A0A0G2ENS4_PHACM</name>
<feature type="region of interest" description="Disordered" evidence="2">
    <location>
        <begin position="1"/>
        <end position="22"/>
    </location>
</feature>
<evidence type="ECO:0000313" key="5">
    <source>
        <dbReference type="EMBL" id="KKY23959.1"/>
    </source>
</evidence>
<dbReference type="InterPro" id="IPR024771">
    <property type="entry name" value="SUZ"/>
</dbReference>
<evidence type="ECO:0000259" key="4">
    <source>
        <dbReference type="PROSITE" id="PS51673"/>
    </source>
</evidence>
<dbReference type="AlphaFoldDB" id="A0A0G2ENS4"/>
<dbReference type="InterPro" id="IPR051937">
    <property type="entry name" value="R3H_domain_containing"/>
</dbReference>
<accession>A0A0G2ENS4</accession>
<proteinExistence type="predicted"/>
<dbReference type="CDD" id="cd02642">
    <property type="entry name" value="R3H_encore_like"/>
    <property type="match status" value="1"/>
</dbReference>
<sequence>MSNNAKYSHNNEGSQVATAPVQPVVVHPATSISIEEITAKTPKSLHIESGLERTIEKLELRERADEAIDSQATPAPDLPKASSSSEDEQSHVSGSSSKLQSFDTKSIASITTFQMDEKESLRPDDSASVQAIDEDESIVNSRVGSELGPVGPRDVSRDLLLKRAPVVLPGNGLRFGELSPATPNSMAQNPALRQMSFISGERLHTAESQATPAIPDEKLLEAMATPKDRLLLLQMEEKVLIFIHDNKDEYLDLPPQNSFGRMLAHKLADYYNLNHFVGNDASTVRLFRTPASRLPPLLSSFASAISQNASNPAMAGVKIMRRGGASSRKASVNPETPTSSSAPSKATSEAGGDTNSEEGLASPAEPNTNKEKAKLTREEREAQYEAARRRIFADIPESTDMPNGGESSASMSRSSSASGKKRGHKQRQPKDDSFEARSQFNMYYPGMHFANNNAYTGRQPNIGYGQAPFVSQGQSNTAGSGFASPAVPFQPYGQQPYAQMQQFPIDQSHYGQQMGWSGMQNDATSPFYSFDASSPMSNTQPSDVQSPAMNH</sequence>
<feature type="region of interest" description="Disordered" evidence="2">
    <location>
        <begin position="114"/>
        <end position="137"/>
    </location>
</feature>
<feature type="compositionally biased region" description="Basic and acidic residues" evidence="2">
    <location>
        <begin position="368"/>
        <end position="392"/>
    </location>
</feature>
<gene>
    <name evidence="5" type="ORF">UCRPC4_g02772</name>
</gene>
<feature type="compositionally biased region" description="Low complexity" evidence="2">
    <location>
        <begin position="334"/>
        <end position="350"/>
    </location>
</feature>
<reference evidence="5 6" key="2">
    <citation type="submission" date="2015-05" db="EMBL/GenBank/DDBJ databases">
        <authorList>
            <person name="Morales-Cruz A."/>
            <person name="Amrine K.C."/>
            <person name="Cantu D."/>
        </authorList>
    </citation>
    <scope>NUCLEOTIDE SEQUENCE [LARGE SCALE GENOMIC DNA]</scope>
    <source>
        <strain evidence="5">UCRPC4</strain>
    </source>
</reference>
<dbReference type="OrthoDB" id="278430at2759"/>
<dbReference type="PANTHER" id="PTHR15672">
    <property type="entry name" value="CAMP-REGULATED PHOSPHOPROTEIN 21 RELATED R3H DOMAIN CONTAINING PROTEIN"/>
    <property type="match status" value="1"/>
</dbReference>
<reference evidence="5 6" key="1">
    <citation type="submission" date="2015-05" db="EMBL/GenBank/DDBJ databases">
        <title>Distinctive expansion of gene families associated with plant cell wall degradation and secondary metabolism in the genomes of grapevine trunk pathogens.</title>
        <authorList>
            <person name="Lawrence D.P."/>
            <person name="Travadon R."/>
            <person name="Rolshausen P.E."/>
            <person name="Baumgartner K."/>
        </authorList>
    </citation>
    <scope>NUCLEOTIDE SEQUENCE [LARGE SCALE GENOMIC DNA]</scope>
    <source>
        <strain evidence="5">UCRPC4</strain>
    </source>
</reference>
<keyword evidence="6" id="KW-1185">Reference proteome</keyword>
<evidence type="ECO:0000256" key="1">
    <source>
        <dbReference type="ARBA" id="ARBA00022553"/>
    </source>
</evidence>
<dbReference type="SUPFAM" id="SSF82708">
    <property type="entry name" value="R3H domain"/>
    <property type="match status" value="1"/>
</dbReference>
<feature type="compositionally biased region" description="Low complexity" evidence="2">
    <location>
        <begin position="407"/>
        <end position="418"/>
    </location>
</feature>
<feature type="region of interest" description="Disordered" evidence="2">
    <location>
        <begin position="67"/>
        <end position="101"/>
    </location>
</feature>
<evidence type="ECO:0000313" key="6">
    <source>
        <dbReference type="Proteomes" id="UP000053317"/>
    </source>
</evidence>
<protein>
    <submittedName>
        <fullName evidence="5">Putative r3h domain</fullName>
    </submittedName>
</protein>
<dbReference type="InterPro" id="IPR036867">
    <property type="entry name" value="R3H_dom_sf"/>
</dbReference>
<dbReference type="Pfam" id="PF12752">
    <property type="entry name" value="SUZ"/>
    <property type="match status" value="1"/>
</dbReference>
<dbReference type="Gene3D" id="3.30.1370.50">
    <property type="entry name" value="R3H-like domain"/>
    <property type="match status" value="1"/>
</dbReference>
<organism evidence="5 6">
    <name type="scientific">Phaeomoniella chlamydospora</name>
    <name type="common">Phaeoacremonium chlamydosporum</name>
    <dbReference type="NCBI Taxonomy" id="158046"/>
    <lineage>
        <taxon>Eukaryota</taxon>
        <taxon>Fungi</taxon>
        <taxon>Dikarya</taxon>
        <taxon>Ascomycota</taxon>
        <taxon>Pezizomycotina</taxon>
        <taxon>Eurotiomycetes</taxon>
        <taxon>Chaetothyriomycetidae</taxon>
        <taxon>Phaeomoniellales</taxon>
        <taxon>Phaeomoniellaceae</taxon>
        <taxon>Phaeomoniella</taxon>
    </lineage>
</organism>
<dbReference type="PANTHER" id="PTHR15672:SF8">
    <property type="entry name" value="PROTEIN ENCORE"/>
    <property type="match status" value="1"/>
</dbReference>
<dbReference type="EMBL" id="LCWF01000064">
    <property type="protein sequence ID" value="KKY23959.1"/>
    <property type="molecule type" value="Genomic_DNA"/>
</dbReference>
<dbReference type="PROSITE" id="PS51673">
    <property type="entry name" value="SUZ"/>
    <property type="match status" value="1"/>
</dbReference>
<dbReference type="GO" id="GO:0003676">
    <property type="term" value="F:nucleic acid binding"/>
    <property type="evidence" value="ECO:0007669"/>
    <property type="project" value="UniProtKB-UniRule"/>
</dbReference>
<dbReference type="PROSITE" id="PS51061">
    <property type="entry name" value="R3H"/>
    <property type="match status" value="1"/>
</dbReference>
<feature type="domain" description="SUZ" evidence="4">
    <location>
        <begin position="293"/>
        <end position="396"/>
    </location>
</feature>
<dbReference type="InterPro" id="IPR001374">
    <property type="entry name" value="R3H_dom"/>
</dbReference>